<dbReference type="GeneID" id="60605243"/>
<dbReference type="Proteomes" id="UP000001727">
    <property type="component" value="Chromosome"/>
</dbReference>
<dbReference type="STRING" id="504474.cu0443"/>
<evidence type="ECO:0000256" key="1">
    <source>
        <dbReference type="SAM" id="MobiDB-lite"/>
    </source>
</evidence>
<feature type="domain" description="DUF1707" evidence="3">
    <location>
        <begin position="24"/>
        <end position="76"/>
    </location>
</feature>
<gene>
    <name evidence="4" type="ordered locus">cu0443</name>
</gene>
<dbReference type="KEGG" id="cur:cu0443"/>
<accession>B1VF64</accession>
<evidence type="ECO:0000259" key="3">
    <source>
        <dbReference type="Pfam" id="PF08044"/>
    </source>
</evidence>
<feature type="region of interest" description="Disordered" evidence="1">
    <location>
        <begin position="1"/>
        <end position="25"/>
    </location>
</feature>
<dbReference type="AlphaFoldDB" id="B1VF64"/>
<evidence type="ECO:0000313" key="4">
    <source>
        <dbReference type="EMBL" id="CAQ04403.1"/>
    </source>
</evidence>
<dbReference type="Pfam" id="PF08044">
    <property type="entry name" value="DUF1707"/>
    <property type="match status" value="1"/>
</dbReference>
<reference evidence="4 5" key="1">
    <citation type="journal article" date="2008" name="J. Biotechnol.">
        <title>The lifestyle of Corynebacterium urealyticum derived from its complete genome sequence established by pyrosequencing.</title>
        <authorList>
            <person name="Tauch A."/>
            <person name="Trost E."/>
            <person name="Tilker A."/>
            <person name="Ludewig U."/>
            <person name="Schneiker S."/>
            <person name="Goesmann A."/>
            <person name="Arnold W."/>
            <person name="Bekel T."/>
            <person name="Brinkrolf K."/>
            <person name="Brune I."/>
            <person name="Goetker S."/>
            <person name="Kalinowski J."/>
            <person name="Kamp P.-B."/>
            <person name="Lobo F.P."/>
            <person name="Viehoever P."/>
            <person name="Weisshaar B."/>
            <person name="Soriano F."/>
            <person name="Droege M."/>
            <person name="Puehler A."/>
        </authorList>
    </citation>
    <scope>NUCLEOTIDE SEQUENCE [LARGE SCALE GENOMIC DNA]</scope>
    <source>
        <strain evidence="5">ATCC 43042 / DSM 7109</strain>
    </source>
</reference>
<name>B1VF64_CORU7</name>
<keyword evidence="5" id="KW-1185">Reference proteome</keyword>
<keyword evidence="2" id="KW-0812">Transmembrane</keyword>
<feature type="compositionally biased region" description="Basic and acidic residues" evidence="1">
    <location>
        <begin position="16"/>
        <end position="25"/>
    </location>
</feature>
<evidence type="ECO:0000256" key="2">
    <source>
        <dbReference type="SAM" id="Phobius"/>
    </source>
</evidence>
<proteinExistence type="predicted"/>
<evidence type="ECO:0000313" key="5">
    <source>
        <dbReference type="Proteomes" id="UP000001727"/>
    </source>
</evidence>
<sequence>MTFPNDPQNRPGAHGSRPDPRSGVRIGNKEREEAMDLLSKHLEAGRLDISEYDDRCRHIANARVHGELSEVFLDLPRIPRDNQALPSQALAVPGYGQQIYTAEEVAAAAGRGRNIRGGIMALSVVSALMLTTVSDWFMWIIPVVAILLYMLKIGPSSWYMPTNRQIQREQRQALRQQRQVLRQQRLQRRIDGH</sequence>
<organism evidence="4 5">
    <name type="scientific">Corynebacterium urealyticum (strain ATCC 43042 / DSM 7109)</name>
    <dbReference type="NCBI Taxonomy" id="504474"/>
    <lineage>
        <taxon>Bacteria</taxon>
        <taxon>Bacillati</taxon>
        <taxon>Actinomycetota</taxon>
        <taxon>Actinomycetes</taxon>
        <taxon>Mycobacteriales</taxon>
        <taxon>Corynebacteriaceae</taxon>
        <taxon>Corynebacterium</taxon>
    </lineage>
</organism>
<feature type="transmembrane region" description="Helical" evidence="2">
    <location>
        <begin position="136"/>
        <end position="154"/>
    </location>
</feature>
<dbReference type="EMBL" id="AM942444">
    <property type="protein sequence ID" value="CAQ04403.1"/>
    <property type="molecule type" value="Genomic_DNA"/>
</dbReference>
<keyword evidence="2" id="KW-1133">Transmembrane helix</keyword>
<dbReference type="InterPro" id="IPR012551">
    <property type="entry name" value="DUF1707_SHOCT-like"/>
</dbReference>
<dbReference type="RefSeq" id="WP_012359696.1">
    <property type="nucleotide sequence ID" value="NC_010545.1"/>
</dbReference>
<protein>
    <recommendedName>
        <fullName evidence="3">DUF1707 domain-containing protein</fullName>
    </recommendedName>
</protein>
<keyword evidence="2" id="KW-0472">Membrane</keyword>
<feature type="transmembrane region" description="Helical" evidence="2">
    <location>
        <begin position="114"/>
        <end position="130"/>
    </location>
</feature>
<dbReference type="HOGENOM" id="CLU_102484_0_0_11"/>
<dbReference type="eggNOG" id="COG1008">
    <property type="taxonomic scope" value="Bacteria"/>
</dbReference>